<feature type="transmembrane region" description="Helical" evidence="1">
    <location>
        <begin position="56"/>
        <end position="77"/>
    </location>
</feature>
<dbReference type="OrthoDB" id="166668at2"/>
<evidence type="ECO:0008006" key="4">
    <source>
        <dbReference type="Google" id="ProtNLM"/>
    </source>
</evidence>
<reference evidence="2" key="1">
    <citation type="submission" date="2016-01" db="EMBL/GenBank/DDBJ databases">
        <authorList>
            <person name="Mcilroy J.S."/>
            <person name="Karst M S."/>
            <person name="Albertsen M."/>
        </authorList>
    </citation>
    <scope>NUCLEOTIDE SEQUENCE</scope>
    <source>
        <strain evidence="2">Cfx-K</strain>
    </source>
</reference>
<keyword evidence="1" id="KW-0472">Membrane</keyword>
<dbReference type="KEGG" id="pbf:CFX0092_A0972"/>
<evidence type="ECO:0000256" key="1">
    <source>
        <dbReference type="SAM" id="Phobius"/>
    </source>
</evidence>
<dbReference type="Proteomes" id="UP000215027">
    <property type="component" value="Chromosome I"/>
</dbReference>
<sequence>MSYPWIRASEIGDYIYCRRAWWLRRVRAVSSSNVTEMRAGTAHHARHGRLVERSMLFRRLAYVALFVAVAMLVFQLLSG</sequence>
<evidence type="ECO:0000313" key="3">
    <source>
        <dbReference type="Proteomes" id="UP000215027"/>
    </source>
</evidence>
<protein>
    <recommendedName>
        <fullName evidence="4">PD-(D/E)XK endonuclease-like domain-containing protein</fullName>
    </recommendedName>
</protein>
<name>A0A160T2X7_9CHLR</name>
<dbReference type="Gene3D" id="3.90.320.10">
    <property type="match status" value="1"/>
</dbReference>
<dbReference type="InterPro" id="IPR011604">
    <property type="entry name" value="PDDEXK-like_dom_sf"/>
</dbReference>
<accession>A0A160T2X7</accession>
<organism evidence="2 3">
    <name type="scientific">Candidatus Promineifilum breve</name>
    <dbReference type="NCBI Taxonomy" id="1806508"/>
    <lineage>
        <taxon>Bacteria</taxon>
        <taxon>Bacillati</taxon>
        <taxon>Chloroflexota</taxon>
        <taxon>Ardenticatenia</taxon>
        <taxon>Candidatus Promineifilales</taxon>
        <taxon>Candidatus Promineifilaceae</taxon>
        <taxon>Candidatus Promineifilum</taxon>
    </lineage>
</organism>
<evidence type="ECO:0000313" key="2">
    <source>
        <dbReference type="EMBL" id="CUS02850.2"/>
    </source>
</evidence>
<proteinExistence type="predicted"/>
<keyword evidence="1" id="KW-0812">Transmembrane</keyword>
<dbReference type="EMBL" id="LN890655">
    <property type="protein sequence ID" value="CUS02850.2"/>
    <property type="molecule type" value="Genomic_DNA"/>
</dbReference>
<gene>
    <name evidence="2" type="ORF">CFX0092_A0972</name>
</gene>
<keyword evidence="1" id="KW-1133">Transmembrane helix</keyword>
<dbReference type="AlphaFoldDB" id="A0A160T2X7"/>
<dbReference type="RefSeq" id="WP_095042419.1">
    <property type="nucleotide sequence ID" value="NZ_LN890655.1"/>
</dbReference>
<keyword evidence="3" id="KW-1185">Reference proteome</keyword>